<protein>
    <recommendedName>
        <fullName evidence="6">Pectin acetylesterase</fullName>
        <ecNumber evidence="6">3.1.1.-</ecNumber>
    </recommendedName>
</protein>
<dbReference type="EC" id="3.1.1.-" evidence="6"/>
<keyword evidence="4 6" id="KW-0134">Cell wall</keyword>
<keyword evidence="6" id="KW-0378">Hydrolase</keyword>
<comment type="caution">
    <text evidence="8">The sequence shown here is derived from an EMBL/GenBank/DDBJ whole genome shotgun (WGS) entry which is preliminary data.</text>
</comment>
<comment type="function">
    <text evidence="1 6">Hydrolyzes acetyl esters in homogalacturonan regions of pectin. In type I primary cell wall, galacturonic acid residues of pectin can be acetylated at the O-2 and O-3 positions. Decreasing the degree of acetylation of pectin gels in vitro alters their physical properties.</text>
</comment>
<comment type="similarity">
    <text evidence="3 6">Belongs to the pectinacetylesterase family.</text>
</comment>
<evidence type="ECO:0000256" key="4">
    <source>
        <dbReference type="ARBA" id="ARBA00022512"/>
    </source>
</evidence>
<dbReference type="PANTHER" id="PTHR21562">
    <property type="entry name" value="NOTUM-RELATED"/>
    <property type="match status" value="1"/>
</dbReference>
<keyword evidence="7" id="KW-0472">Membrane</keyword>
<evidence type="ECO:0000313" key="9">
    <source>
        <dbReference type="Proteomes" id="UP001279734"/>
    </source>
</evidence>
<comment type="subcellular location">
    <subcellularLocation>
        <location evidence="2 6">Secreted</location>
        <location evidence="2 6">Cell wall</location>
    </subcellularLocation>
</comment>
<dbReference type="GO" id="GO:0071555">
    <property type="term" value="P:cell wall organization"/>
    <property type="evidence" value="ECO:0007669"/>
    <property type="project" value="UniProtKB-KW"/>
</dbReference>
<keyword evidence="7" id="KW-1133">Transmembrane helix</keyword>
<reference evidence="8" key="1">
    <citation type="submission" date="2023-05" db="EMBL/GenBank/DDBJ databases">
        <title>Nepenthes gracilis genome sequencing.</title>
        <authorList>
            <person name="Fukushima K."/>
        </authorList>
    </citation>
    <scope>NUCLEOTIDE SEQUENCE</scope>
    <source>
        <strain evidence="8">SING2019-196</strain>
    </source>
</reference>
<accession>A0AAD3T3T5</accession>
<dbReference type="InterPro" id="IPR004963">
    <property type="entry name" value="PAE/NOTUM"/>
</dbReference>
<dbReference type="PROSITE" id="PS51257">
    <property type="entry name" value="PROKAR_LIPOPROTEIN"/>
    <property type="match status" value="1"/>
</dbReference>
<dbReference type="Proteomes" id="UP001279734">
    <property type="component" value="Unassembled WGS sequence"/>
</dbReference>
<evidence type="ECO:0000256" key="1">
    <source>
        <dbReference type="ARBA" id="ARBA00003534"/>
    </source>
</evidence>
<evidence type="ECO:0000256" key="3">
    <source>
        <dbReference type="ARBA" id="ARBA00005784"/>
    </source>
</evidence>
<dbReference type="Pfam" id="PF03283">
    <property type="entry name" value="PAE"/>
    <property type="match status" value="1"/>
</dbReference>
<organism evidence="8 9">
    <name type="scientific">Nepenthes gracilis</name>
    <name type="common">Slender pitcher plant</name>
    <dbReference type="NCBI Taxonomy" id="150966"/>
    <lineage>
        <taxon>Eukaryota</taxon>
        <taxon>Viridiplantae</taxon>
        <taxon>Streptophyta</taxon>
        <taxon>Embryophyta</taxon>
        <taxon>Tracheophyta</taxon>
        <taxon>Spermatophyta</taxon>
        <taxon>Magnoliopsida</taxon>
        <taxon>eudicotyledons</taxon>
        <taxon>Gunneridae</taxon>
        <taxon>Pentapetalae</taxon>
        <taxon>Caryophyllales</taxon>
        <taxon>Nepenthaceae</taxon>
        <taxon>Nepenthes</taxon>
    </lineage>
</organism>
<keyword evidence="5 6" id="KW-0961">Cell wall biogenesis/degradation</keyword>
<keyword evidence="6" id="KW-0964">Secreted</keyword>
<name>A0AAD3T3T5_NEPGR</name>
<feature type="transmembrane region" description="Helical" evidence="7">
    <location>
        <begin position="21"/>
        <end position="39"/>
    </location>
</feature>
<keyword evidence="9" id="KW-1185">Reference proteome</keyword>
<keyword evidence="7" id="KW-0812">Transmembrane</keyword>
<proteinExistence type="inferred from homology"/>
<evidence type="ECO:0000256" key="2">
    <source>
        <dbReference type="ARBA" id="ARBA00004191"/>
    </source>
</evidence>
<gene>
    <name evidence="8" type="ORF">Nepgr_024931</name>
</gene>
<evidence type="ECO:0000256" key="7">
    <source>
        <dbReference type="SAM" id="Phobius"/>
    </source>
</evidence>
<evidence type="ECO:0000256" key="6">
    <source>
        <dbReference type="RuleBase" id="RU363114"/>
    </source>
</evidence>
<dbReference type="PANTHER" id="PTHR21562:SF83">
    <property type="entry name" value="PECTIN ACETYLESTERASE 4"/>
    <property type="match status" value="1"/>
</dbReference>
<dbReference type="GO" id="GO:0016787">
    <property type="term" value="F:hydrolase activity"/>
    <property type="evidence" value="ECO:0007669"/>
    <property type="project" value="UniProtKB-KW"/>
</dbReference>
<dbReference type="AlphaFoldDB" id="A0AAD3T3T5"/>
<evidence type="ECO:0000313" key="8">
    <source>
        <dbReference type="EMBL" id="GMH23088.1"/>
    </source>
</evidence>
<dbReference type="EMBL" id="BSYO01000025">
    <property type="protein sequence ID" value="GMH23088.1"/>
    <property type="molecule type" value="Genomic_DNA"/>
</dbReference>
<sequence length="425" mass="47388">MANSRLGELTQWSIKRTKKNLAVVAVCLILIIFSCSLLPDSSPSSIKHTDPLTLHSDYVDLTLLRNAKHKGAFCLDGSLPGYHFKKGFGSGSNNWLLHIEGGGWCDTIASCSLRKATALGSSDHMERQVLFSGILSNDPMQNPDFYTWNKVKIRYCDGASFSGHPESEFHNGTNLFFRGQLIWEALMEELLSLGLSNAKQALLSGCSAGGLATMIHCDDFGELLPKDTTVKCLADASFFLDEKDVSGMLTMRSFYQNVVQLQGLAKSLPKDCVAKMKSSECLFPKEIIKSIKTPFFLVNPAYDSWQILNVLAPAASDPHGNWLRCKNNIHNCNPSEMVILQGFRNSLLNALSDFEKNKEWGMFINSCFIHCQTWLTETWHGPNSPKIDNKSIAESVGDWYFDRETVKRIDCPFPCNPSCFNQNLA</sequence>
<evidence type="ECO:0000256" key="5">
    <source>
        <dbReference type="ARBA" id="ARBA00023316"/>
    </source>
</evidence>